<evidence type="ECO:0000313" key="2">
    <source>
        <dbReference type="Proteomes" id="UP001194468"/>
    </source>
</evidence>
<reference evidence="1" key="1">
    <citation type="submission" date="2019-10" db="EMBL/GenBank/DDBJ databases">
        <authorList>
            <consortium name="DOE Joint Genome Institute"/>
            <person name="Kuo A."/>
            <person name="Miyauchi S."/>
            <person name="Kiss E."/>
            <person name="Drula E."/>
            <person name="Kohler A."/>
            <person name="Sanchez-Garcia M."/>
            <person name="Andreopoulos B."/>
            <person name="Barry K.W."/>
            <person name="Bonito G."/>
            <person name="Buee M."/>
            <person name="Carver A."/>
            <person name="Chen C."/>
            <person name="Cichocki N."/>
            <person name="Clum A."/>
            <person name="Culley D."/>
            <person name="Crous P.W."/>
            <person name="Fauchery L."/>
            <person name="Girlanda M."/>
            <person name="Hayes R."/>
            <person name="Keri Z."/>
            <person name="LaButti K."/>
            <person name="Lipzen A."/>
            <person name="Lombard V."/>
            <person name="Magnuson J."/>
            <person name="Maillard F."/>
            <person name="Morin E."/>
            <person name="Murat C."/>
            <person name="Nolan M."/>
            <person name="Ohm R."/>
            <person name="Pangilinan J."/>
            <person name="Pereira M."/>
            <person name="Perotto S."/>
            <person name="Peter M."/>
            <person name="Riley R."/>
            <person name="Sitrit Y."/>
            <person name="Stielow B."/>
            <person name="Szollosi G."/>
            <person name="Zifcakova L."/>
            <person name="Stursova M."/>
            <person name="Spatafora J.W."/>
            <person name="Tedersoo L."/>
            <person name="Vaario L.-M."/>
            <person name="Yamada A."/>
            <person name="Yan M."/>
            <person name="Wang P."/>
            <person name="Xu J."/>
            <person name="Bruns T."/>
            <person name="Baldrian P."/>
            <person name="Vilgalys R."/>
            <person name="Henrissat B."/>
            <person name="Grigoriev I.V."/>
            <person name="Hibbett D."/>
            <person name="Nagy L.G."/>
            <person name="Martin F.M."/>
        </authorList>
    </citation>
    <scope>NUCLEOTIDE SEQUENCE</scope>
    <source>
        <strain evidence="1">BED1</strain>
    </source>
</reference>
<dbReference type="EMBL" id="WHUW01000003">
    <property type="protein sequence ID" value="KAF8449201.1"/>
    <property type="molecule type" value="Genomic_DNA"/>
</dbReference>
<comment type="caution">
    <text evidence="1">The sequence shown here is derived from an EMBL/GenBank/DDBJ whole genome shotgun (WGS) entry which is preliminary data.</text>
</comment>
<dbReference type="AlphaFoldDB" id="A0AAD4C572"/>
<organism evidence="1 2">
    <name type="scientific">Boletus edulis BED1</name>
    <dbReference type="NCBI Taxonomy" id="1328754"/>
    <lineage>
        <taxon>Eukaryota</taxon>
        <taxon>Fungi</taxon>
        <taxon>Dikarya</taxon>
        <taxon>Basidiomycota</taxon>
        <taxon>Agaricomycotina</taxon>
        <taxon>Agaricomycetes</taxon>
        <taxon>Agaricomycetidae</taxon>
        <taxon>Boletales</taxon>
        <taxon>Boletineae</taxon>
        <taxon>Boletaceae</taxon>
        <taxon>Boletoideae</taxon>
        <taxon>Boletus</taxon>
    </lineage>
</organism>
<evidence type="ECO:0000313" key="1">
    <source>
        <dbReference type="EMBL" id="KAF8449201.1"/>
    </source>
</evidence>
<proteinExistence type="predicted"/>
<sequence length="376" mass="42584">MTSPKLSRIPTVLGGALRAPPSRLQASEVPAICNQSTVNAPPKPTFITPNLEAIRKLRKTRGVSRKSCLIGMLVENEDASHTPSGRQGTTPSIGTNAPDHIPADVHIDATTQALQEAITKGVDITFKKMFTSSQFLPSSRPSPRRRKGQIDEVEAIKGSESKEEHRFMLEKVRNFFKTKFEFTQDTEFMIYEPVDPNKVRMYESGDGPGPDLKSPKFDLRNNSKSQWSSLIIDNFLKEVQDQCLGEDWLKYARRATVLDHIIKLKREAGEDDINVWKWLQGVVQRLGEHGMSSEESDIENEVEQVLHVKRMDWCCGIKHELDFLDLQRLVNVDVFAPQESWPMKRIHASGNPATSRDVMKGLPRAFYNRAWITSLM</sequence>
<name>A0AAD4C572_BOLED</name>
<dbReference type="Proteomes" id="UP001194468">
    <property type="component" value="Unassembled WGS sequence"/>
</dbReference>
<accession>A0AAD4C572</accession>
<protein>
    <submittedName>
        <fullName evidence="1">Uncharacterized protein</fullName>
    </submittedName>
</protein>
<gene>
    <name evidence="1" type="ORF">L210DRAFT_3640809</name>
</gene>
<reference evidence="1" key="2">
    <citation type="journal article" date="2020" name="Nat. Commun.">
        <title>Large-scale genome sequencing of mycorrhizal fungi provides insights into the early evolution of symbiotic traits.</title>
        <authorList>
            <person name="Miyauchi S."/>
            <person name="Kiss E."/>
            <person name="Kuo A."/>
            <person name="Drula E."/>
            <person name="Kohler A."/>
            <person name="Sanchez-Garcia M."/>
            <person name="Morin E."/>
            <person name="Andreopoulos B."/>
            <person name="Barry K.W."/>
            <person name="Bonito G."/>
            <person name="Buee M."/>
            <person name="Carver A."/>
            <person name="Chen C."/>
            <person name="Cichocki N."/>
            <person name="Clum A."/>
            <person name="Culley D."/>
            <person name="Crous P.W."/>
            <person name="Fauchery L."/>
            <person name="Girlanda M."/>
            <person name="Hayes R.D."/>
            <person name="Keri Z."/>
            <person name="LaButti K."/>
            <person name="Lipzen A."/>
            <person name="Lombard V."/>
            <person name="Magnuson J."/>
            <person name="Maillard F."/>
            <person name="Murat C."/>
            <person name="Nolan M."/>
            <person name="Ohm R.A."/>
            <person name="Pangilinan J."/>
            <person name="Pereira M.F."/>
            <person name="Perotto S."/>
            <person name="Peter M."/>
            <person name="Pfister S."/>
            <person name="Riley R."/>
            <person name="Sitrit Y."/>
            <person name="Stielow J.B."/>
            <person name="Szollosi G."/>
            <person name="Zifcakova L."/>
            <person name="Stursova M."/>
            <person name="Spatafora J.W."/>
            <person name="Tedersoo L."/>
            <person name="Vaario L.M."/>
            <person name="Yamada A."/>
            <person name="Yan M."/>
            <person name="Wang P."/>
            <person name="Xu J."/>
            <person name="Bruns T."/>
            <person name="Baldrian P."/>
            <person name="Vilgalys R."/>
            <person name="Dunand C."/>
            <person name="Henrissat B."/>
            <person name="Grigoriev I.V."/>
            <person name="Hibbett D."/>
            <person name="Nagy L.G."/>
            <person name="Martin F.M."/>
        </authorList>
    </citation>
    <scope>NUCLEOTIDE SEQUENCE</scope>
    <source>
        <strain evidence="1">BED1</strain>
    </source>
</reference>
<keyword evidence="2" id="KW-1185">Reference proteome</keyword>